<comment type="similarity">
    <text evidence="1">Belongs to the SecY/SEC61-alpha family.</text>
</comment>
<dbReference type="AlphaFoldDB" id="A0A3N1CW81"/>
<dbReference type="InterPro" id="IPR023201">
    <property type="entry name" value="SecY_dom_sf"/>
</dbReference>
<dbReference type="PRINTS" id="PR00303">
    <property type="entry name" value="SECYTRNLCASE"/>
</dbReference>
<dbReference type="Proteomes" id="UP000272400">
    <property type="component" value="Unassembled WGS sequence"/>
</dbReference>
<dbReference type="SUPFAM" id="SSF103491">
    <property type="entry name" value="Preprotein translocase SecY subunit"/>
    <property type="match status" value="1"/>
</dbReference>
<dbReference type="RefSeq" id="WP_123665016.1">
    <property type="nucleotide sequence ID" value="NZ_RJKE01000001.1"/>
</dbReference>
<feature type="transmembrane region" description="Helical" evidence="2">
    <location>
        <begin position="145"/>
        <end position="166"/>
    </location>
</feature>
<feature type="transmembrane region" description="Helical" evidence="2">
    <location>
        <begin position="173"/>
        <end position="194"/>
    </location>
</feature>
<feature type="transmembrane region" description="Helical" evidence="2">
    <location>
        <begin position="264"/>
        <end position="284"/>
    </location>
</feature>
<name>A0A3N1CW81_9ACTN</name>
<reference evidence="3 4" key="1">
    <citation type="submission" date="2018-11" db="EMBL/GenBank/DDBJ databases">
        <title>Sequencing the genomes of 1000 actinobacteria strains.</title>
        <authorList>
            <person name="Klenk H.-P."/>
        </authorList>
    </citation>
    <scope>NUCLEOTIDE SEQUENCE [LARGE SCALE GENOMIC DNA]</scope>
    <source>
        <strain evidence="3 4">DSM 44254</strain>
    </source>
</reference>
<feature type="transmembrane region" description="Helical" evidence="2">
    <location>
        <begin position="206"/>
        <end position="227"/>
    </location>
</feature>
<evidence type="ECO:0000256" key="1">
    <source>
        <dbReference type="RuleBase" id="RU004349"/>
    </source>
</evidence>
<dbReference type="EMBL" id="RJKE01000001">
    <property type="protein sequence ID" value="ROO85514.1"/>
    <property type="molecule type" value="Genomic_DNA"/>
</dbReference>
<keyword evidence="4" id="KW-1185">Reference proteome</keyword>
<evidence type="ECO:0000313" key="4">
    <source>
        <dbReference type="Proteomes" id="UP000272400"/>
    </source>
</evidence>
<comment type="caution">
    <text evidence="3">The sequence shown here is derived from an EMBL/GenBank/DDBJ whole genome shotgun (WGS) entry which is preliminary data.</text>
</comment>
<gene>
    <name evidence="3" type="ORF">EDD29_3059</name>
</gene>
<dbReference type="OrthoDB" id="9809248at2"/>
<proteinExistence type="inferred from homology"/>
<keyword evidence="2" id="KW-0472">Membrane</keyword>
<sequence length="436" mass="45366">MSGYLRTPGLAKRIAITAGAVALFRVGQHLPVPGTDVAAIGEAADAAVRADPFAGLVDLLTGGGLLRLSFLGLGVLPYVAATFVVGLLVHTWPRLRALSAAGTDGAKVLLRCTWLLSVAFGAPMGTAAVLAAARGDDGVLTGPHGRAVLFVVIGMTAGTMVTAWLIRLVSLRGLGEGVGVLFLAQLTAVFPRLLWDVRDAAGTGTFAAATAAVVVSGTLVLAAVIGLGQAERRIPIQFARRMVGVRRRGPAPTYLPFRVNSGELFPVFLALLLLHVPAVVARLIPGGGVPDGVWTRPDQGDPRFLAALFVLAALLAPTGSGDRIDVHATVARLQREGGFVPGIRPGPNTYDYLAYVRRRIRAVAAPALGLCALLPPASLLLAGVPGRAPLAGTAVLVLVGAGLAVSRRVVRQAEFAYQAHKYLPYLPTPPRDPERR</sequence>
<dbReference type="Pfam" id="PF00344">
    <property type="entry name" value="SecY"/>
    <property type="match status" value="1"/>
</dbReference>
<keyword evidence="2" id="KW-1133">Transmembrane helix</keyword>
<dbReference type="Gene3D" id="1.10.3370.10">
    <property type="entry name" value="SecY subunit domain"/>
    <property type="match status" value="1"/>
</dbReference>
<dbReference type="PANTHER" id="PTHR10906">
    <property type="entry name" value="SECY/SEC61-ALPHA FAMILY MEMBER"/>
    <property type="match status" value="1"/>
</dbReference>
<evidence type="ECO:0000313" key="3">
    <source>
        <dbReference type="EMBL" id="ROO85514.1"/>
    </source>
</evidence>
<feature type="transmembrane region" description="Helical" evidence="2">
    <location>
        <begin position="304"/>
        <end position="324"/>
    </location>
</feature>
<protein>
    <submittedName>
        <fullName evidence="3">Preprotein translocase subunit SecY</fullName>
    </submittedName>
</protein>
<dbReference type="InterPro" id="IPR002208">
    <property type="entry name" value="SecY/SEC61-alpha"/>
</dbReference>
<dbReference type="GO" id="GO:0016020">
    <property type="term" value="C:membrane"/>
    <property type="evidence" value="ECO:0007669"/>
    <property type="project" value="InterPro"/>
</dbReference>
<feature type="transmembrane region" description="Helical" evidence="2">
    <location>
        <begin position="388"/>
        <end position="405"/>
    </location>
</feature>
<feature type="transmembrane region" description="Helical" evidence="2">
    <location>
        <begin position="109"/>
        <end position="133"/>
    </location>
</feature>
<feature type="transmembrane region" description="Helical" evidence="2">
    <location>
        <begin position="362"/>
        <end position="382"/>
    </location>
</feature>
<dbReference type="GO" id="GO:0015031">
    <property type="term" value="P:protein transport"/>
    <property type="evidence" value="ECO:0007669"/>
    <property type="project" value="InterPro"/>
</dbReference>
<organism evidence="3 4">
    <name type="scientific">Actinocorallia herbida</name>
    <dbReference type="NCBI Taxonomy" id="58109"/>
    <lineage>
        <taxon>Bacteria</taxon>
        <taxon>Bacillati</taxon>
        <taxon>Actinomycetota</taxon>
        <taxon>Actinomycetes</taxon>
        <taxon>Streptosporangiales</taxon>
        <taxon>Thermomonosporaceae</taxon>
        <taxon>Actinocorallia</taxon>
    </lineage>
</organism>
<dbReference type="PIRSF" id="PIRSF004557">
    <property type="entry name" value="SecY"/>
    <property type="match status" value="1"/>
</dbReference>
<feature type="transmembrane region" description="Helical" evidence="2">
    <location>
        <begin position="68"/>
        <end position="89"/>
    </location>
</feature>
<accession>A0A3N1CW81</accession>
<evidence type="ECO:0000256" key="2">
    <source>
        <dbReference type="SAM" id="Phobius"/>
    </source>
</evidence>
<keyword evidence="2" id="KW-0812">Transmembrane</keyword>